<dbReference type="AlphaFoldDB" id="A0A0G0QQM4"/>
<evidence type="ECO:0000313" key="2">
    <source>
        <dbReference type="Proteomes" id="UP000034881"/>
    </source>
</evidence>
<comment type="caution">
    <text evidence="1">The sequence shown here is derived from an EMBL/GenBank/DDBJ whole genome shotgun (WGS) entry which is preliminary data.</text>
</comment>
<dbReference type="SUPFAM" id="SSF56784">
    <property type="entry name" value="HAD-like"/>
    <property type="match status" value="1"/>
</dbReference>
<accession>A0A0G0QQM4</accession>
<sequence>MNKISWSNSIWFFDIDDTLIDTVSTTIPASEEIRKVFLAKYTPEQAMQVKNNFNNIFHLMMAGYRVKNADEWQLVPGGKKAFDKILEDIENHQIRVKEKYGTIKKWSREVFVKLAADKANLSVTPEIVNKAADAYWLILTEQTVVYPHVLELMQIIKGYSRPIYLLTSSDGRLRMDEKGQFDYDPQYSEAFKKNRIELLREKGIIFNALSIGDPEDKPNLNFFQKGLKIAEQELGCPINTEHAIMIGDSFEGDLQVPKERMGFGLVVLFQKDKIKLKIIDDHQIITGNLMEVTRLLN</sequence>
<reference evidence="1 2" key="1">
    <citation type="journal article" date="2015" name="Nature">
        <title>rRNA introns, odd ribosomes, and small enigmatic genomes across a large radiation of phyla.</title>
        <authorList>
            <person name="Brown C.T."/>
            <person name="Hug L.A."/>
            <person name="Thomas B.C."/>
            <person name="Sharon I."/>
            <person name="Castelle C.J."/>
            <person name="Singh A."/>
            <person name="Wilkins M.J."/>
            <person name="Williams K.H."/>
            <person name="Banfield J.F."/>
        </authorList>
    </citation>
    <scope>NUCLEOTIDE SEQUENCE [LARGE SCALE GENOMIC DNA]</scope>
</reference>
<proteinExistence type="predicted"/>
<dbReference type="InterPro" id="IPR023214">
    <property type="entry name" value="HAD_sf"/>
</dbReference>
<dbReference type="InterPro" id="IPR036412">
    <property type="entry name" value="HAD-like_sf"/>
</dbReference>
<dbReference type="EMBL" id="LBYB01000001">
    <property type="protein sequence ID" value="KKR42734.1"/>
    <property type="molecule type" value="Genomic_DNA"/>
</dbReference>
<organism evidence="1 2">
    <name type="scientific">Candidatus Daviesbacteria bacterium GW2011_GWC2_40_12</name>
    <dbReference type="NCBI Taxonomy" id="1618431"/>
    <lineage>
        <taxon>Bacteria</taxon>
        <taxon>Candidatus Daviesiibacteriota</taxon>
    </lineage>
</organism>
<dbReference type="Gene3D" id="1.20.120.1600">
    <property type="match status" value="1"/>
</dbReference>
<gene>
    <name evidence="1" type="ORF">UT77_C0001G0185</name>
</gene>
<dbReference type="Proteomes" id="UP000034881">
    <property type="component" value="Unassembled WGS sequence"/>
</dbReference>
<evidence type="ECO:0000313" key="1">
    <source>
        <dbReference type="EMBL" id="KKR42734.1"/>
    </source>
</evidence>
<dbReference type="Pfam" id="PF00702">
    <property type="entry name" value="Hydrolase"/>
    <property type="match status" value="1"/>
</dbReference>
<name>A0A0G0QQM4_9BACT</name>
<protein>
    <submittedName>
        <fullName evidence="1">Uncharacterized protein</fullName>
    </submittedName>
</protein>
<dbReference type="Gene3D" id="3.40.50.1000">
    <property type="entry name" value="HAD superfamily/HAD-like"/>
    <property type="match status" value="1"/>
</dbReference>